<protein>
    <recommendedName>
        <fullName evidence="4">MULE transposase domain-containing protein</fullName>
    </recommendedName>
</protein>
<name>A0A8H3LU57_9GLOM</name>
<evidence type="ECO:0000313" key="3">
    <source>
        <dbReference type="Proteomes" id="UP000615446"/>
    </source>
</evidence>
<dbReference type="AlphaFoldDB" id="A0A8H3LU57"/>
<feature type="region of interest" description="Disordered" evidence="1">
    <location>
        <begin position="133"/>
        <end position="152"/>
    </location>
</feature>
<sequence>MIKNEFQKDSDQLKSSLLLLEENNKEIIMQDIIGDVKYIAFTTSFFNKLIYNQEIFIDATYKTNTLKFELYAIIGQIDGSCIPVLSYASDNYRKDGIEEACHNDFASVNTSIDALQNGLIQCYTINRRIQPVETGQQSVSNHSEASNRSRASSAMEIRELGGNIKKVTVQGFYERNIKKKDGYISTLDDG</sequence>
<gene>
    <name evidence="2" type="ORF">RCL2_001929100</name>
</gene>
<accession>A0A8H3LU57</accession>
<dbReference type="OrthoDB" id="2441265at2759"/>
<evidence type="ECO:0000313" key="2">
    <source>
        <dbReference type="EMBL" id="GES92516.1"/>
    </source>
</evidence>
<evidence type="ECO:0008006" key="4">
    <source>
        <dbReference type="Google" id="ProtNLM"/>
    </source>
</evidence>
<reference evidence="2" key="1">
    <citation type="submission" date="2019-10" db="EMBL/GenBank/DDBJ databases">
        <title>Conservation and host-specific expression of non-tandemly repeated heterogenous ribosome RNA gene in arbuscular mycorrhizal fungi.</title>
        <authorList>
            <person name="Maeda T."/>
            <person name="Kobayashi Y."/>
            <person name="Nakagawa T."/>
            <person name="Ezawa T."/>
            <person name="Yamaguchi K."/>
            <person name="Bino T."/>
            <person name="Nishimoto Y."/>
            <person name="Shigenobu S."/>
            <person name="Kawaguchi M."/>
        </authorList>
    </citation>
    <scope>NUCLEOTIDE SEQUENCE</scope>
    <source>
        <strain evidence="2">HR1</strain>
    </source>
</reference>
<evidence type="ECO:0000256" key="1">
    <source>
        <dbReference type="SAM" id="MobiDB-lite"/>
    </source>
</evidence>
<proteinExistence type="predicted"/>
<organism evidence="2 3">
    <name type="scientific">Rhizophagus clarus</name>
    <dbReference type="NCBI Taxonomy" id="94130"/>
    <lineage>
        <taxon>Eukaryota</taxon>
        <taxon>Fungi</taxon>
        <taxon>Fungi incertae sedis</taxon>
        <taxon>Mucoromycota</taxon>
        <taxon>Glomeromycotina</taxon>
        <taxon>Glomeromycetes</taxon>
        <taxon>Glomerales</taxon>
        <taxon>Glomeraceae</taxon>
        <taxon>Rhizophagus</taxon>
    </lineage>
</organism>
<comment type="caution">
    <text evidence="2">The sequence shown here is derived from an EMBL/GenBank/DDBJ whole genome shotgun (WGS) entry which is preliminary data.</text>
</comment>
<dbReference type="EMBL" id="BLAL01000215">
    <property type="protein sequence ID" value="GES92516.1"/>
    <property type="molecule type" value="Genomic_DNA"/>
</dbReference>
<feature type="compositionally biased region" description="Low complexity" evidence="1">
    <location>
        <begin position="140"/>
        <end position="152"/>
    </location>
</feature>
<dbReference type="Proteomes" id="UP000615446">
    <property type="component" value="Unassembled WGS sequence"/>
</dbReference>